<proteinExistence type="predicted"/>
<dbReference type="PANTHER" id="PTHR30204">
    <property type="entry name" value="REDOX-CYCLING DRUG-SENSING TRANSCRIPTIONAL ACTIVATOR SOXR"/>
    <property type="match status" value="1"/>
</dbReference>
<gene>
    <name evidence="7" type="ORF">DI555_14575</name>
</gene>
<evidence type="ECO:0000256" key="2">
    <source>
        <dbReference type="ARBA" id="ARBA00023015"/>
    </source>
</evidence>
<dbReference type="SMART" id="SM00422">
    <property type="entry name" value="HTH_MERR"/>
    <property type="match status" value="1"/>
</dbReference>
<name>A0A2W5NKM2_9SPHN</name>
<keyword evidence="4" id="KW-0804">Transcription</keyword>
<organism evidence="7 8">
    <name type="scientific">Novosphingobium pentaromativorans</name>
    <dbReference type="NCBI Taxonomy" id="205844"/>
    <lineage>
        <taxon>Bacteria</taxon>
        <taxon>Pseudomonadati</taxon>
        <taxon>Pseudomonadota</taxon>
        <taxon>Alphaproteobacteria</taxon>
        <taxon>Sphingomonadales</taxon>
        <taxon>Sphingomonadaceae</taxon>
        <taxon>Novosphingobium</taxon>
    </lineage>
</organism>
<sequence length="146" mass="15892">MALTISELARSGDVGVETVRFYQRKGLLHDPRPAATGGAKGQRHYGEEDVRRLRFIRSAKAAGFILDEIAELISLDHTGDRPRAREMAQVRLAALDREITQLEAARQSLRRLARECAGSDEGPCPILESFEDGAVCGGTGRKSCAA</sequence>
<dbReference type="PRINTS" id="PR00040">
    <property type="entry name" value="HTHMERR"/>
</dbReference>
<evidence type="ECO:0000259" key="6">
    <source>
        <dbReference type="PROSITE" id="PS50937"/>
    </source>
</evidence>
<dbReference type="Pfam" id="PF13411">
    <property type="entry name" value="MerR_1"/>
    <property type="match status" value="1"/>
</dbReference>
<keyword evidence="1" id="KW-0678">Repressor</keyword>
<keyword evidence="3" id="KW-0238">DNA-binding</keyword>
<dbReference type="PROSITE" id="PS50937">
    <property type="entry name" value="HTH_MERR_2"/>
    <property type="match status" value="1"/>
</dbReference>
<dbReference type="AlphaFoldDB" id="A0A2W5NKM2"/>
<dbReference type="GO" id="GO:0003677">
    <property type="term" value="F:DNA binding"/>
    <property type="evidence" value="ECO:0007669"/>
    <property type="project" value="UniProtKB-KW"/>
</dbReference>
<evidence type="ECO:0000313" key="7">
    <source>
        <dbReference type="EMBL" id="PZQ53946.1"/>
    </source>
</evidence>
<evidence type="ECO:0000313" key="8">
    <source>
        <dbReference type="Proteomes" id="UP000249082"/>
    </source>
</evidence>
<evidence type="ECO:0000256" key="5">
    <source>
        <dbReference type="SAM" id="Coils"/>
    </source>
</evidence>
<evidence type="ECO:0000256" key="1">
    <source>
        <dbReference type="ARBA" id="ARBA00022491"/>
    </source>
</evidence>
<dbReference type="Gene3D" id="1.10.1660.10">
    <property type="match status" value="1"/>
</dbReference>
<accession>A0A2W5NKM2</accession>
<protein>
    <submittedName>
        <fullName evidence="7">MerR family transcriptional regulator</fullName>
    </submittedName>
</protein>
<keyword evidence="5" id="KW-0175">Coiled coil</keyword>
<dbReference type="PANTHER" id="PTHR30204:SF69">
    <property type="entry name" value="MERR-FAMILY TRANSCRIPTIONAL REGULATOR"/>
    <property type="match status" value="1"/>
</dbReference>
<comment type="caution">
    <text evidence="7">The sequence shown here is derived from an EMBL/GenBank/DDBJ whole genome shotgun (WGS) entry which is preliminary data.</text>
</comment>
<evidence type="ECO:0000256" key="4">
    <source>
        <dbReference type="ARBA" id="ARBA00023163"/>
    </source>
</evidence>
<feature type="coiled-coil region" evidence="5">
    <location>
        <begin position="85"/>
        <end position="115"/>
    </location>
</feature>
<dbReference type="InterPro" id="IPR047057">
    <property type="entry name" value="MerR_fam"/>
</dbReference>
<dbReference type="Proteomes" id="UP000249082">
    <property type="component" value="Unassembled WGS sequence"/>
</dbReference>
<keyword evidence="2" id="KW-0805">Transcription regulation</keyword>
<dbReference type="InterPro" id="IPR000551">
    <property type="entry name" value="MerR-type_HTH_dom"/>
</dbReference>
<evidence type="ECO:0000256" key="3">
    <source>
        <dbReference type="ARBA" id="ARBA00023125"/>
    </source>
</evidence>
<feature type="domain" description="HTH merR-type" evidence="6">
    <location>
        <begin position="2"/>
        <end position="75"/>
    </location>
</feature>
<dbReference type="SUPFAM" id="SSF46955">
    <property type="entry name" value="Putative DNA-binding domain"/>
    <property type="match status" value="1"/>
</dbReference>
<reference evidence="7 8" key="1">
    <citation type="submission" date="2017-08" db="EMBL/GenBank/DDBJ databases">
        <title>Infants hospitalized years apart are colonized by the same room-sourced microbial strains.</title>
        <authorList>
            <person name="Brooks B."/>
            <person name="Olm M.R."/>
            <person name="Firek B.A."/>
            <person name="Baker R."/>
            <person name="Thomas B.C."/>
            <person name="Morowitz M.J."/>
            <person name="Banfield J.F."/>
        </authorList>
    </citation>
    <scope>NUCLEOTIDE SEQUENCE [LARGE SCALE GENOMIC DNA]</scope>
    <source>
        <strain evidence="7">S2_005_002_R2_33</strain>
    </source>
</reference>
<dbReference type="InterPro" id="IPR009061">
    <property type="entry name" value="DNA-bd_dom_put_sf"/>
</dbReference>
<dbReference type="GO" id="GO:0003700">
    <property type="term" value="F:DNA-binding transcription factor activity"/>
    <property type="evidence" value="ECO:0007669"/>
    <property type="project" value="InterPro"/>
</dbReference>
<dbReference type="EMBL" id="QFPX01000011">
    <property type="protein sequence ID" value="PZQ53946.1"/>
    <property type="molecule type" value="Genomic_DNA"/>
</dbReference>